<accession>A0A9W6X1Q5</accession>
<evidence type="ECO:0000313" key="4">
    <source>
        <dbReference type="Proteomes" id="UP001165083"/>
    </source>
</evidence>
<evidence type="ECO:0000256" key="1">
    <source>
        <dbReference type="SAM" id="Coils"/>
    </source>
</evidence>
<dbReference type="EMBL" id="BSXW01000649">
    <property type="protein sequence ID" value="GMF27189.1"/>
    <property type="molecule type" value="Genomic_DNA"/>
</dbReference>
<dbReference type="Proteomes" id="UP001165083">
    <property type="component" value="Unassembled WGS sequence"/>
</dbReference>
<keyword evidence="1" id="KW-0175">Coiled coil</keyword>
<proteinExistence type="predicted"/>
<gene>
    <name evidence="3" type="ORF">Plil01_001136300</name>
</gene>
<feature type="coiled-coil region" evidence="1">
    <location>
        <begin position="37"/>
        <end position="109"/>
    </location>
</feature>
<organism evidence="3 4">
    <name type="scientific">Phytophthora lilii</name>
    <dbReference type="NCBI Taxonomy" id="2077276"/>
    <lineage>
        <taxon>Eukaryota</taxon>
        <taxon>Sar</taxon>
        <taxon>Stramenopiles</taxon>
        <taxon>Oomycota</taxon>
        <taxon>Peronosporomycetes</taxon>
        <taxon>Peronosporales</taxon>
        <taxon>Peronosporaceae</taxon>
        <taxon>Phytophthora</taxon>
    </lineage>
</organism>
<evidence type="ECO:0000256" key="2">
    <source>
        <dbReference type="SAM" id="MobiDB-lite"/>
    </source>
</evidence>
<keyword evidence="4" id="KW-1185">Reference proteome</keyword>
<feature type="region of interest" description="Disordered" evidence="2">
    <location>
        <begin position="497"/>
        <end position="527"/>
    </location>
</feature>
<evidence type="ECO:0000313" key="3">
    <source>
        <dbReference type="EMBL" id="GMF27189.1"/>
    </source>
</evidence>
<protein>
    <submittedName>
        <fullName evidence="3">Unnamed protein product</fullName>
    </submittedName>
</protein>
<comment type="caution">
    <text evidence="3">The sequence shown here is derived from an EMBL/GenBank/DDBJ whole genome shotgun (WGS) entry which is preliminary data.</text>
</comment>
<reference evidence="3" key="1">
    <citation type="submission" date="2023-04" db="EMBL/GenBank/DDBJ databases">
        <title>Phytophthora lilii NBRC 32176.</title>
        <authorList>
            <person name="Ichikawa N."/>
            <person name="Sato H."/>
            <person name="Tonouchi N."/>
        </authorList>
    </citation>
    <scope>NUCLEOTIDE SEQUENCE</scope>
    <source>
        <strain evidence="3">NBRC 32176</strain>
    </source>
</reference>
<dbReference type="AlphaFoldDB" id="A0A9W6X1Q5"/>
<sequence length="527" mass="59750">MREEDMLRRFLSDMEALDRLEEDKKPDPSWIKRKKELQSLRQQAEALETRLQFWQTKNRESSVETQTQRSVRTAALVEKHRRQVAQMENERLRNRLQACGKRYEALQSVLETATFEFLGGRKAVRMEMNATQRMQFRNAQVFAVLEERMDARFRALDRSSWGSRAAANLEQVETCYRADDQSVKALELSRVQLLPFDTEAINAAIWPIIEHGNFPDGQDARLAKRAEDVYVMEGSLSVPLDSGGTISVKTYSVIKRFLTPSGVLVLAEASKDWAADLPGTGPWSHATQECGTFVVSKYAVEGDPFPKICQVRSSISLRPTGTCVRDNCPPFVKPEAFDDVVIPFYRGLVNSRYQFIENALFDTIRSRALHHGEVGTAVTRTWLASMLSHVVKSPLDVEPPRFQRSTRNAVYLPQAPDFQGTYRRKCWLASSIGGVNIVVLYRLGPSLSFELEVKTAFRLAIIRYWEVMTSPAATMLDDVRVLDMFLRDMNELDSVLAGTTRNPKQKQLDVTGPSVAPSRSVDVASER</sequence>
<name>A0A9W6X1Q5_9STRA</name>
<dbReference type="OrthoDB" id="159479at2759"/>